<organism evidence="1 2">
    <name type="scientific">Alicyclobacillus acidocaldarius (strain Tc-4-1)</name>
    <name type="common">Bacillus acidocaldarius</name>
    <dbReference type="NCBI Taxonomy" id="1048834"/>
    <lineage>
        <taxon>Bacteria</taxon>
        <taxon>Bacillati</taxon>
        <taxon>Bacillota</taxon>
        <taxon>Bacilli</taxon>
        <taxon>Bacillales</taxon>
        <taxon>Alicyclobacillaceae</taxon>
        <taxon>Alicyclobacillus</taxon>
    </lineage>
</organism>
<accession>F8ICR7</accession>
<evidence type="ECO:0000313" key="1">
    <source>
        <dbReference type="EMBL" id="AEJ43732.1"/>
    </source>
</evidence>
<dbReference type="AlphaFoldDB" id="F8ICR7"/>
<gene>
    <name evidence="1" type="ordered locus">TC41_1814</name>
</gene>
<evidence type="ECO:0000313" key="2">
    <source>
        <dbReference type="Proteomes" id="UP000000292"/>
    </source>
</evidence>
<dbReference type="EMBL" id="CP002902">
    <property type="protein sequence ID" value="AEJ43732.1"/>
    <property type="molecule type" value="Genomic_DNA"/>
</dbReference>
<proteinExistence type="predicted"/>
<dbReference type="eggNOG" id="COG2963">
    <property type="taxonomic scope" value="Bacteria"/>
</dbReference>
<dbReference type="Proteomes" id="UP000000292">
    <property type="component" value="Chromosome"/>
</dbReference>
<dbReference type="KEGG" id="aad:TC41_1814"/>
<dbReference type="NCBIfam" id="NF047593">
    <property type="entry name" value="IS66_ISAeme5_TnpA"/>
    <property type="match status" value="1"/>
</dbReference>
<dbReference type="STRING" id="1048834.TC41_1814"/>
<name>F8ICR7_ALIAT</name>
<reference evidence="1 2" key="1">
    <citation type="journal article" date="2011" name="J. Bacteriol.">
        <title>Complete Genome Sequence of Alicyclobacillus acidocaldarius Strain Tc-4-1.</title>
        <authorList>
            <person name="Chen Y."/>
            <person name="He Y."/>
            <person name="Zhang B."/>
            <person name="Yang J."/>
            <person name="Li W."/>
            <person name="Dong Z."/>
            <person name="Hu S."/>
        </authorList>
    </citation>
    <scope>NUCLEOTIDE SEQUENCE [LARGE SCALE GENOMIC DNA]</scope>
    <source>
        <strain evidence="1 2">Tc-4-1</strain>
    </source>
</reference>
<protein>
    <submittedName>
        <fullName evidence="1">Putative transposase orf1 for insertion sequence element</fullName>
    </submittedName>
</protein>
<sequence>MVFALLLLENGLIKHREGSCMREHISHQERRELWRERIAAFYDSGQSASQFCAEHGLKPHQFWYWLRRLRNETAPGTHDATFVSVVTASSPSDVSRSPLTLRIGSVEIDVRPGYDASTLAELIRLVMHVC</sequence>
<reference evidence="2" key="2">
    <citation type="submission" date="2011-06" db="EMBL/GenBank/DDBJ databases">
        <title>The complete genome sequence of Alicyclobacillus acidocaldarius sp. Tc-4-1.</title>
        <authorList>
            <person name="Chen Y."/>
            <person name="He Y."/>
            <person name="Dong Z."/>
            <person name="Hu S."/>
        </authorList>
    </citation>
    <scope>NUCLEOTIDE SEQUENCE [LARGE SCALE GENOMIC DNA]</scope>
    <source>
        <strain evidence="2">Tc-4-1</strain>
    </source>
</reference>
<dbReference type="HOGENOM" id="CLU_151804_3_1_9"/>